<accession>A0A1H1QW18</accession>
<evidence type="ECO:0000313" key="2">
    <source>
        <dbReference type="EMBL" id="SDS27644.1"/>
    </source>
</evidence>
<sequence>MVGVMNRIELTQDVLCEKVVTPIVLGMFANYEWESIAMLRDTDDERRLIARIVVAGEAIEVLLDFPGNDESLYDMQERLVEEFRAFIETSEFGARRTPSGRPTRSPSSRNRQSSPALRDRTSTAHLTAFSGTCATAAGSCASTAAAASPPTAAAESTGIPRTAALPIAPQPPAGRHWYRPL</sequence>
<feature type="compositionally biased region" description="Low complexity" evidence="1">
    <location>
        <begin position="95"/>
        <end position="115"/>
    </location>
</feature>
<name>A0A1H1QW18_9MICO</name>
<feature type="region of interest" description="Disordered" evidence="1">
    <location>
        <begin position="148"/>
        <end position="181"/>
    </location>
</feature>
<dbReference type="AlphaFoldDB" id="A0A1H1QW18"/>
<feature type="region of interest" description="Disordered" evidence="1">
    <location>
        <begin position="91"/>
        <end position="121"/>
    </location>
</feature>
<organism evidence="2 3">
    <name type="scientific">Brevibacterium siliguriense</name>
    <dbReference type="NCBI Taxonomy" id="1136497"/>
    <lineage>
        <taxon>Bacteria</taxon>
        <taxon>Bacillati</taxon>
        <taxon>Actinomycetota</taxon>
        <taxon>Actinomycetes</taxon>
        <taxon>Micrococcales</taxon>
        <taxon>Brevibacteriaceae</taxon>
        <taxon>Brevibacterium</taxon>
    </lineage>
</organism>
<dbReference type="Proteomes" id="UP000199597">
    <property type="component" value="Chromosome I"/>
</dbReference>
<proteinExistence type="predicted"/>
<evidence type="ECO:0000256" key="1">
    <source>
        <dbReference type="SAM" id="MobiDB-lite"/>
    </source>
</evidence>
<keyword evidence="3" id="KW-1185">Reference proteome</keyword>
<protein>
    <submittedName>
        <fullName evidence="2">Uncharacterized protein</fullName>
    </submittedName>
</protein>
<dbReference type="EMBL" id="LT629766">
    <property type="protein sequence ID" value="SDS27644.1"/>
    <property type="molecule type" value="Genomic_DNA"/>
</dbReference>
<reference evidence="3" key="1">
    <citation type="submission" date="2016-10" db="EMBL/GenBank/DDBJ databases">
        <authorList>
            <person name="Varghese N."/>
            <person name="Submissions S."/>
        </authorList>
    </citation>
    <scope>NUCLEOTIDE SEQUENCE [LARGE SCALE GENOMIC DNA]</scope>
    <source>
        <strain evidence="3">DSM 23676</strain>
    </source>
</reference>
<gene>
    <name evidence="2" type="ORF">SAMN04489752_1359</name>
</gene>
<dbReference type="STRING" id="1136497.SAMN04489752_1359"/>
<evidence type="ECO:0000313" key="3">
    <source>
        <dbReference type="Proteomes" id="UP000199597"/>
    </source>
</evidence>